<dbReference type="PROSITE" id="PS51564">
    <property type="entry name" value="SAM_ICMT"/>
    <property type="match status" value="1"/>
</dbReference>
<keyword evidence="5" id="KW-0808">Transferase</keyword>
<dbReference type="EC" id="2.1.1.100" evidence="3 10"/>
<dbReference type="GO" id="GO:0032259">
    <property type="term" value="P:methylation"/>
    <property type="evidence" value="ECO:0007669"/>
    <property type="project" value="UniProtKB-KW"/>
</dbReference>
<evidence type="ECO:0000256" key="3">
    <source>
        <dbReference type="ARBA" id="ARBA00012151"/>
    </source>
</evidence>
<dbReference type="EMBL" id="BPQB01000001">
    <property type="protein sequence ID" value="GJE84176.1"/>
    <property type="molecule type" value="Genomic_DNA"/>
</dbReference>
<dbReference type="Pfam" id="PF04140">
    <property type="entry name" value="ICMT"/>
    <property type="match status" value="1"/>
</dbReference>
<keyword evidence="8 10" id="KW-1133">Transmembrane helix</keyword>
<evidence type="ECO:0000313" key="13">
    <source>
        <dbReference type="Proteomes" id="UP000703269"/>
    </source>
</evidence>
<dbReference type="GO" id="GO:0005789">
    <property type="term" value="C:endoplasmic reticulum membrane"/>
    <property type="evidence" value="ECO:0007669"/>
    <property type="project" value="UniProtKB-SubCell"/>
</dbReference>
<keyword evidence="4 10" id="KW-0489">Methyltransferase</keyword>
<dbReference type="PANTHER" id="PTHR12714">
    <property type="entry name" value="PROTEIN-S ISOPRENYLCYSTEINE O-METHYLTRANSFERASE"/>
    <property type="match status" value="1"/>
</dbReference>
<accession>A0A9P3L6L9</accession>
<organism evidence="12 13">
    <name type="scientific">Phanerochaete sordida</name>
    <dbReference type="NCBI Taxonomy" id="48140"/>
    <lineage>
        <taxon>Eukaryota</taxon>
        <taxon>Fungi</taxon>
        <taxon>Dikarya</taxon>
        <taxon>Basidiomycota</taxon>
        <taxon>Agaricomycotina</taxon>
        <taxon>Agaricomycetes</taxon>
        <taxon>Polyporales</taxon>
        <taxon>Phanerochaetaceae</taxon>
        <taxon>Phanerochaete</taxon>
    </lineage>
</organism>
<comment type="catalytic activity">
    <reaction evidence="10">
        <text>[protein]-C-terminal S-[(2E,6E)-farnesyl]-L-cysteine + S-adenosyl-L-methionine = [protein]-C-terminal S-[(2E,6E)-farnesyl]-L-cysteine methyl ester + S-adenosyl-L-homocysteine</text>
        <dbReference type="Rhea" id="RHEA:21672"/>
        <dbReference type="Rhea" id="RHEA-COMP:12125"/>
        <dbReference type="Rhea" id="RHEA-COMP:12126"/>
        <dbReference type="ChEBI" id="CHEBI:57856"/>
        <dbReference type="ChEBI" id="CHEBI:59789"/>
        <dbReference type="ChEBI" id="CHEBI:90510"/>
        <dbReference type="ChEBI" id="CHEBI:90511"/>
        <dbReference type="EC" id="2.1.1.100"/>
    </reaction>
</comment>
<evidence type="ECO:0000256" key="11">
    <source>
        <dbReference type="SAM" id="MobiDB-lite"/>
    </source>
</evidence>
<evidence type="ECO:0000256" key="1">
    <source>
        <dbReference type="ARBA" id="ARBA00004141"/>
    </source>
</evidence>
<keyword evidence="7 10" id="KW-0812">Transmembrane</keyword>
<sequence length="269" mass="30105">MASPNGIPAFEGPEDVLRRRPAAPAPQGPLETSPIPTATRTGTRIPNTPLAASAISFILGGLFFSGISMALAGPYSYWWCTRQLGFFCAAWAAFHWGEFAVTAGWNREKCSVDSFLLENGSMYHIAHGVAVTEYLLSLWFRPGLKSFPYVSTIGVVLVVIGQVLRSGAMIHAATNFSHQVAFRKAESHQLVTDGIYAWSRHPSYAGFFYWALGTQLVLQNSVSFVVYLAILWRFFNLRTKYEEQALVRFFGQDYVRYRERVGTLIPFIR</sequence>
<evidence type="ECO:0000256" key="8">
    <source>
        <dbReference type="ARBA" id="ARBA00022989"/>
    </source>
</evidence>
<dbReference type="Gene3D" id="1.20.120.1630">
    <property type="match status" value="1"/>
</dbReference>
<gene>
    <name evidence="12" type="ORF">PsYK624_002520</name>
</gene>
<evidence type="ECO:0000256" key="10">
    <source>
        <dbReference type="RuleBase" id="RU362022"/>
    </source>
</evidence>
<feature type="transmembrane region" description="Helical" evidence="10">
    <location>
        <begin position="84"/>
        <end position="101"/>
    </location>
</feature>
<name>A0A9P3L6L9_9APHY</name>
<proteinExistence type="inferred from homology"/>
<reference evidence="12 13" key="1">
    <citation type="submission" date="2021-08" db="EMBL/GenBank/DDBJ databases">
        <title>Draft Genome Sequence of Phanerochaete sordida strain YK-624.</title>
        <authorList>
            <person name="Mori T."/>
            <person name="Dohra H."/>
            <person name="Suzuki T."/>
            <person name="Kawagishi H."/>
            <person name="Hirai H."/>
        </authorList>
    </citation>
    <scope>NUCLEOTIDE SEQUENCE [LARGE SCALE GENOMIC DNA]</scope>
    <source>
        <strain evidence="12 13">YK-624</strain>
    </source>
</reference>
<dbReference type="AlphaFoldDB" id="A0A9P3L6L9"/>
<protein>
    <recommendedName>
        <fullName evidence="3 10">Protein-S-isoprenylcysteine O-methyltransferase</fullName>
        <ecNumber evidence="3 10">2.1.1.100</ecNumber>
    </recommendedName>
</protein>
<dbReference type="GO" id="GO:0004671">
    <property type="term" value="F:protein C-terminal S-isoprenylcysteine carboxyl O-methyltransferase activity"/>
    <property type="evidence" value="ECO:0007669"/>
    <property type="project" value="UniProtKB-EC"/>
</dbReference>
<comment type="similarity">
    <text evidence="2 10">Belongs to the class VI-like SAM-binding methyltransferase superfamily. Isoprenylcysteine carboxyl methyltransferase family.</text>
</comment>
<keyword evidence="10" id="KW-0256">Endoplasmic reticulum</keyword>
<feature type="region of interest" description="Disordered" evidence="11">
    <location>
        <begin position="20"/>
        <end position="42"/>
    </location>
</feature>
<evidence type="ECO:0000256" key="5">
    <source>
        <dbReference type="ARBA" id="ARBA00022679"/>
    </source>
</evidence>
<dbReference type="OrthoDB" id="422086at2759"/>
<evidence type="ECO:0000313" key="12">
    <source>
        <dbReference type="EMBL" id="GJE84176.1"/>
    </source>
</evidence>
<evidence type="ECO:0000256" key="2">
    <source>
        <dbReference type="ARBA" id="ARBA00009140"/>
    </source>
</evidence>
<comment type="caution">
    <text evidence="12">The sequence shown here is derived from an EMBL/GenBank/DDBJ whole genome shotgun (WGS) entry which is preliminary data.</text>
</comment>
<keyword evidence="13" id="KW-1185">Reference proteome</keyword>
<dbReference type="Proteomes" id="UP000703269">
    <property type="component" value="Unassembled WGS sequence"/>
</dbReference>
<feature type="transmembrane region" description="Helical" evidence="10">
    <location>
        <begin position="147"/>
        <end position="164"/>
    </location>
</feature>
<keyword evidence="9 10" id="KW-0472">Membrane</keyword>
<feature type="transmembrane region" description="Helical" evidence="10">
    <location>
        <begin position="207"/>
        <end position="232"/>
    </location>
</feature>
<dbReference type="PANTHER" id="PTHR12714:SF9">
    <property type="entry name" value="PROTEIN-S-ISOPRENYLCYSTEINE O-METHYLTRANSFERASE"/>
    <property type="match status" value="1"/>
</dbReference>
<evidence type="ECO:0000256" key="7">
    <source>
        <dbReference type="ARBA" id="ARBA00022692"/>
    </source>
</evidence>
<feature type="transmembrane region" description="Helical" evidence="10">
    <location>
        <begin position="50"/>
        <end position="72"/>
    </location>
</feature>
<dbReference type="InterPro" id="IPR007269">
    <property type="entry name" value="ICMT_MeTrfase"/>
</dbReference>
<evidence type="ECO:0000256" key="9">
    <source>
        <dbReference type="ARBA" id="ARBA00023136"/>
    </source>
</evidence>
<comment type="subcellular location">
    <subcellularLocation>
        <location evidence="10">Endoplasmic reticulum membrane</location>
        <topology evidence="10">Multi-pass membrane protein</topology>
    </subcellularLocation>
    <subcellularLocation>
        <location evidence="1">Membrane</location>
        <topology evidence="1">Multi-pass membrane protein</topology>
    </subcellularLocation>
</comment>
<dbReference type="InterPro" id="IPR025770">
    <property type="entry name" value="PPMT_MeTrfase"/>
</dbReference>
<feature type="transmembrane region" description="Helical" evidence="10">
    <location>
        <begin position="121"/>
        <end position="140"/>
    </location>
</feature>
<evidence type="ECO:0000256" key="4">
    <source>
        <dbReference type="ARBA" id="ARBA00022603"/>
    </source>
</evidence>
<evidence type="ECO:0000256" key="6">
    <source>
        <dbReference type="ARBA" id="ARBA00022691"/>
    </source>
</evidence>
<keyword evidence="6 10" id="KW-0949">S-adenosyl-L-methionine</keyword>